<dbReference type="SUPFAM" id="SSF140383">
    <property type="entry name" value="BSD domain-like"/>
    <property type="match status" value="1"/>
</dbReference>
<feature type="compositionally biased region" description="Gly residues" evidence="1">
    <location>
        <begin position="1"/>
        <end position="28"/>
    </location>
</feature>
<dbReference type="EMBL" id="JBFDAA010000003">
    <property type="protein sequence ID" value="KAL1139135.1"/>
    <property type="molecule type" value="Genomic_DNA"/>
</dbReference>
<sequence length="335" mass="35180">MSSWLGGGLPGLRRAGGGGADQGGGGGAHPAEEQLAPEAGADPGAQLPPLTPAARDDTGGADSDAHLSEGSGSPVQDKDGAQAFGSGKPISVSTKAIAGAKSIGNFLYTAVNKAGKTVSEAGAKIKKTVEENSLLGEFNKEHEAFLKEKQANKGDGAAVPPWVGHANEEALKEECLSLSTDRRNFVRAPPAGVDFQFDLDVQYPIALATLAEDPNLEKMRFELVPKIITEENFWRNYFYRVSLICQANDVSSMAKEGGTSLDHTDAAVQKPVRAVGSGSEDTSASRGLAEEHSPQHEFVSDTFTASTEDIEEVKQGMRKLGITTAQGESFKTLPL</sequence>
<reference evidence="3 4" key="1">
    <citation type="submission" date="2024-07" db="EMBL/GenBank/DDBJ databases">
        <title>Chromosome-level genome assembly of the water stick insect Ranatra chinensis (Heteroptera: Nepidae).</title>
        <authorList>
            <person name="Liu X."/>
        </authorList>
    </citation>
    <scope>NUCLEOTIDE SEQUENCE [LARGE SCALE GENOMIC DNA]</scope>
    <source>
        <strain evidence="3">Cailab_2021Rc</strain>
        <tissue evidence="3">Muscle</tissue>
    </source>
</reference>
<evidence type="ECO:0000256" key="1">
    <source>
        <dbReference type="SAM" id="MobiDB-lite"/>
    </source>
</evidence>
<organism evidence="3 4">
    <name type="scientific">Ranatra chinensis</name>
    <dbReference type="NCBI Taxonomy" id="642074"/>
    <lineage>
        <taxon>Eukaryota</taxon>
        <taxon>Metazoa</taxon>
        <taxon>Ecdysozoa</taxon>
        <taxon>Arthropoda</taxon>
        <taxon>Hexapoda</taxon>
        <taxon>Insecta</taxon>
        <taxon>Pterygota</taxon>
        <taxon>Neoptera</taxon>
        <taxon>Paraneoptera</taxon>
        <taxon>Hemiptera</taxon>
        <taxon>Heteroptera</taxon>
        <taxon>Panheteroptera</taxon>
        <taxon>Nepomorpha</taxon>
        <taxon>Nepidae</taxon>
        <taxon>Ranatrinae</taxon>
        <taxon>Ranatra</taxon>
    </lineage>
</organism>
<accession>A0ABD0YTD7</accession>
<comment type="caution">
    <text evidence="3">The sequence shown here is derived from an EMBL/GenBank/DDBJ whole genome shotgun (WGS) entry which is preliminary data.</text>
</comment>
<dbReference type="InterPro" id="IPR051494">
    <property type="entry name" value="BSD_domain-containing"/>
</dbReference>
<dbReference type="SMART" id="SM00751">
    <property type="entry name" value="BSD"/>
    <property type="match status" value="1"/>
</dbReference>
<feature type="compositionally biased region" description="Basic and acidic residues" evidence="1">
    <location>
        <begin position="54"/>
        <end position="67"/>
    </location>
</feature>
<dbReference type="Proteomes" id="UP001558652">
    <property type="component" value="Unassembled WGS sequence"/>
</dbReference>
<dbReference type="PROSITE" id="PS50858">
    <property type="entry name" value="BSD"/>
    <property type="match status" value="1"/>
</dbReference>
<dbReference type="InterPro" id="IPR005607">
    <property type="entry name" value="BSD_dom"/>
</dbReference>
<gene>
    <name evidence="3" type="ORF">AAG570_009195</name>
</gene>
<name>A0ABD0YTD7_9HEMI</name>
<evidence type="ECO:0000259" key="2">
    <source>
        <dbReference type="PROSITE" id="PS50858"/>
    </source>
</evidence>
<evidence type="ECO:0000313" key="4">
    <source>
        <dbReference type="Proteomes" id="UP001558652"/>
    </source>
</evidence>
<dbReference type="Gene3D" id="1.10.3970.10">
    <property type="entry name" value="BSD domain"/>
    <property type="match status" value="1"/>
</dbReference>
<dbReference type="PANTHER" id="PTHR16019">
    <property type="entry name" value="SYNAPSE-ASSOCIATED PROTEIN"/>
    <property type="match status" value="1"/>
</dbReference>
<dbReference type="InterPro" id="IPR035925">
    <property type="entry name" value="BSD_dom_sf"/>
</dbReference>
<feature type="region of interest" description="Disordered" evidence="1">
    <location>
        <begin position="254"/>
        <end position="296"/>
    </location>
</feature>
<dbReference type="AlphaFoldDB" id="A0ABD0YTD7"/>
<protein>
    <recommendedName>
        <fullName evidence="2">BSD domain-containing protein</fullName>
    </recommendedName>
</protein>
<dbReference type="PANTHER" id="PTHR16019:SF6">
    <property type="entry name" value="SYNAPSE-ASSOCIATED PROTEIN 1"/>
    <property type="match status" value="1"/>
</dbReference>
<proteinExistence type="predicted"/>
<feature type="domain" description="BSD" evidence="2">
    <location>
        <begin position="193"/>
        <end position="245"/>
    </location>
</feature>
<dbReference type="Pfam" id="PF03909">
    <property type="entry name" value="BSD"/>
    <property type="match status" value="1"/>
</dbReference>
<evidence type="ECO:0000313" key="3">
    <source>
        <dbReference type="EMBL" id="KAL1139135.1"/>
    </source>
</evidence>
<feature type="region of interest" description="Disordered" evidence="1">
    <location>
        <begin position="1"/>
        <end position="86"/>
    </location>
</feature>
<keyword evidence="4" id="KW-1185">Reference proteome</keyword>